<feature type="domain" description="B box-type" evidence="6">
    <location>
        <begin position="321"/>
        <end position="368"/>
    </location>
</feature>
<dbReference type="PANTHER" id="PTHR12136">
    <property type="entry name" value="ENHANCED DISEASE RESISTANCE-RELATED"/>
    <property type="match status" value="1"/>
</dbReference>
<dbReference type="SMART" id="SM00336">
    <property type="entry name" value="BBOX"/>
    <property type="match status" value="2"/>
</dbReference>
<dbReference type="InterPro" id="IPR000315">
    <property type="entry name" value="Znf_B-box"/>
</dbReference>
<dbReference type="InterPro" id="IPR049808">
    <property type="entry name" value="CONSTANS-like_Bbox1"/>
</dbReference>
<evidence type="ECO:0000256" key="4">
    <source>
        <dbReference type="PROSITE-ProRule" id="PRU00024"/>
    </source>
</evidence>
<evidence type="ECO:0000256" key="1">
    <source>
        <dbReference type="ARBA" id="ARBA00022723"/>
    </source>
</evidence>
<feature type="compositionally biased region" description="Low complexity" evidence="5">
    <location>
        <begin position="452"/>
        <end position="469"/>
    </location>
</feature>
<gene>
    <name evidence="7" type="ORF">AT9943_LOCUS459</name>
</gene>
<feature type="domain" description="B box-type" evidence="6">
    <location>
        <begin position="373"/>
        <end position="420"/>
    </location>
</feature>
<dbReference type="InterPro" id="IPR045096">
    <property type="entry name" value="EDR2-like"/>
</dbReference>
<keyword evidence="3" id="KW-0862">Zinc</keyword>
<feature type="compositionally biased region" description="Polar residues" evidence="5">
    <location>
        <begin position="441"/>
        <end position="451"/>
    </location>
</feature>
<evidence type="ECO:0000313" key="7">
    <source>
        <dbReference type="EMBL" id="CAD5311876.1"/>
    </source>
</evidence>
<dbReference type="Pfam" id="PF00643">
    <property type="entry name" value="zf-B_box"/>
    <property type="match status" value="1"/>
</dbReference>
<dbReference type="EMBL" id="LR881466">
    <property type="protein sequence ID" value="CAD5311876.1"/>
    <property type="molecule type" value="Genomic_DNA"/>
</dbReference>
<keyword evidence="2 4" id="KW-0863">Zinc-finger</keyword>
<dbReference type="Gene3D" id="3.30.160.60">
    <property type="entry name" value="Classic Zinc Finger"/>
    <property type="match status" value="1"/>
</dbReference>
<dbReference type="GO" id="GO:0008270">
    <property type="term" value="F:zinc ion binding"/>
    <property type="evidence" value="ECO:0007669"/>
    <property type="project" value="UniProtKB-KW"/>
</dbReference>
<protein>
    <submittedName>
        <fullName evidence="7">(thale cress) hypothetical protein</fullName>
    </submittedName>
</protein>
<dbReference type="CDD" id="cd19821">
    <property type="entry name" value="Bbox1_BBX-like"/>
    <property type="match status" value="2"/>
</dbReference>
<dbReference type="AlphaFoldDB" id="A0A7G2DQB3"/>
<dbReference type="Proteomes" id="UP000516314">
    <property type="component" value="Chromosome 1"/>
</dbReference>
<dbReference type="PROSITE" id="PS50119">
    <property type="entry name" value="ZF_BBOX"/>
    <property type="match status" value="2"/>
</dbReference>
<organism evidence="7 8">
    <name type="scientific">Arabidopsis thaliana</name>
    <name type="common">Mouse-ear cress</name>
    <dbReference type="NCBI Taxonomy" id="3702"/>
    <lineage>
        <taxon>Eukaryota</taxon>
        <taxon>Viridiplantae</taxon>
        <taxon>Streptophyta</taxon>
        <taxon>Embryophyta</taxon>
        <taxon>Tracheophyta</taxon>
        <taxon>Spermatophyta</taxon>
        <taxon>Magnoliopsida</taxon>
        <taxon>eudicotyledons</taxon>
        <taxon>Gunneridae</taxon>
        <taxon>Pentapetalae</taxon>
        <taxon>rosids</taxon>
        <taxon>malvids</taxon>
        <taxon>Brassicales</taxon>
        <taxon>Brassicaceae</taxon>
        <taxon>Camelineae</taxon>
        <taxon>Arabidopsis</taxon>
    </lineage>
</organism>
<evidence type="ECO:0000313" key="8">
    <source>
        <dbReference type="Proteomes" id="UP000516314"/>
    </source>
</evidence>
<dbReference type="PANTHER" id="PTHR12136:SF101">
    <property type="entry name" value="ENHANCED DISEASE RESISTANCE-LIKE PROTEIN (DUF1336)"/>
    <property type="match status" value="1"/>
</dbReference>
<evidence type="ECO:0000256" key="5">
    <source>
        <dbReference type="SAM" id="MobiDB-lite"/>
    </source>
</evidence>
<dbReference type="Pfam" id="PF07059">
    <property type="entry name" value="EDR2_C"/>
    <property type="match status" value="1"/>
</dbReference>
<evidence type="ECO:0000256" key="3">
    <source>
        <dbReference type="ARBA" id="ARBA00022833"/>
    </source>
</evidence>
<reference evidence="7 8" key="1">
    <citation type="submission" date="2020-09" db="EMBL/GenBank/DDBJ databases">
        <authorList>
            <person name="Ashkenazy H."/>
        </authorList>
    </citation>
    <scope>NUCLEOTIDE SEQUENCE [LARGE SCALE GENOMIC DNA]</scope>
    <source>
        <strain evidence="8">cv. Cdm-0</strain>
    </source>
</reference>
<sequence length="569" mass="63434">MAGSVGEETEPEWIKRVKLEGAVPCLKPDDNCKNGWTTPSPDTFMVRGPKYFSDKVKIPAGDFLLKPLGFDWIKGPKKLSEILSYPSSRIRKVIDEEFQKDGTKPFVWAFNLQLPHKDNYSAVAYFVTTEPILEGSLMDRFLKGDDGFKKSRLKLIANIVKGPWIVRKAVGEQAICVIGRALSCKYVSGESFVEIDVDIGSSMVASAIVHLAFGYVTTLTVDLAFLIESQTEAELPEKLLGAVRFSELQTESATSIELSSSTSNDQWDQTTSERSSWWKSIGNGFSNLLNQDTANMNNTSHGDIQKDEHVQKQYFGFLYPVMKIQCDVCEKAPATVICCADEAALCPQCDIEIHAANKLASKHQRLHLNSLSTKFPRCDICQEKAAFIFCVEDRALLCRDCDESIHVANSRSANHQRFLATGIKVALTSTICSKEIEKNQPEPSNNQQKANQIPAKSTSQQQQQPSSATPLPWAVDDFFHFSDIESTDKKGQLDLGAGELDWFSDMGFFGDQINDKALPAAEVPELSVSHLGHVHSYKPMKSNVSHKKPRFETRYDDDDEEHFIVPDLG</sequence>
<evidence type="ECO:0000256" key="2">
    <source>
        <dbReference type="ARBA" id="ARBA00022771"/>
    </source>
</evidence>
<accession>A0A7G2DQB3</accession>
<dbReference type="InterPro" id="IPR009769">
    <property type="entry name" value="EDR2_C"/>
</dbReference>
<name>A0A7G2DQB3_ARATH</name>
<evidence type="ECO:0000259" key="6">
    <source>
        <dbReference type="PROSITE" id="PS50119"/>
    </source>
</evidence>
<feature type="region of interest" description="Disordered" evidence="5">
    <location>
        <begin position="436"/>
        <end position="469"/>
    </location>
</feature>
<keyword evidence="1" id="KW-0479">Metal-binding</keyword>
<proteinExistence type="predicted"/>